<evidence type="ECO:0000259" key="2">
    <source>
        <dbReference type="PROSITE" id="PS51782"/>
    </source>
</evidence>
<proteinExistence type="predicted"/>
<reference evidence="3" key="1">
    <citation type="submission" date="2021-01" db="EMBL/GenBank/DDBJ databases">
        <authorList>
            <person name="Corre E."/>
            <person name="Pelletier E."/>
            <person name="Niang G."/>
            <person name="Scheremetjew M."/>
            <person name="Finn R."/>
            <person name="Kale V."/>
            <person name="Holt S."/>
            <person name="Cochrane G."/>
            <person name="Meng A."/>
            <person name="Brown T."/>
            <person name="Cohen L."/>
        </authorList>
    </citation>
    <scope>NUCLEOTIDE SEQUENCE</scope>
    <source>
        <strain evidence="3">CCMP441</strain>
        <strain evidence="4">CCMP644</strain>
    </source>
</reference>
<dbReference type="InterPro" id="IPR018392">
    <property type="entry name" value="LysM"/>
</dbReference>
<feature type="signal peptide" evidence="1">
    <location>
        <begin position="1"/>
        <end position="25"/>
    </location>
</feature>
<keyword evidence="1" id="KW-0732">Signal</keyword>
<dbReference type="EMBL" id="HBFX01039760">
    <property type="protein sequence ID" value="CAD8972934.1"/>
    <property type="molecule type" value="Transcribed_RNA"/>
</dbReference>
<gene>
    <name evidence="4" type="ORF">HAND00432_LOCUS23935</name>
    <name evidence="3" type="ORF">HAND1043_LOCUS24550</name>
</gene>
<dbReference type="EMBL" id="HBFK01040424">
    <property type="protein sequence ID" value="CAD8758036.1"/>
    <property type="molecule type" value="Transcribed_RNA"/>
</dbReference>
<name>A0A6U2FUY5_HEMAN</name>
<dbReference type="Gene3D" id="3.10.350.10">
    <property type="entry name" value="LysM domain"/>
    <property type="match status" value="1"/>
</dbReference>
<evidence type="ECO:0000256" key="1">
    <source>
        <dbReference type="SAM" id="SignalP"/>
    </source>
</evidence>
<sequence>MVGIGSARVLLYVACCLSLARTPHASPPVFVAPTPQLADAQNFTGYIGALFEVPMKVFARGVNLDPVENQAQYRPVLAPEEDPGLPNLAQVSDAVQTTTEYKNAANQTIDFPDFTESRTFTWTPHCEQADTYKVRFTVTNAQGSVTKPVQFTVLSPSPEIVAFDSTPIVTNVGCAVSISIDSREADLTLRALGNPNYSQNISVSYSRTERRGQVVQLGNRLEGATFQVLPGANAWDGVSARFDWVPARGQEAFSYTVCFHVKDTCGITAELVACRNISVEKCRICLHGGQTLQTVAAEYGTDYLSLYTANVNVLNPDGLAQGELVNTGVLYRVQGGDSMYSIATTFFSSAPQILSVNPDLKLILDTGGDIYPGDRLCMLPPVCNVKCQAGTCVQQGEPRLGIAEMVN</sequence>
<dbReference type="Pfam" id="PF01476">
    <property type="entry name" value="LysM"/>
    <property type="match status" value="1"/>
</dbReference>
<feature type="chain" id="PRO_5035676972" description="LysM domain-containing protein" evidence="1">
    <location>
        <begin position="26"/>
        <end position="407"/>
    </location>
</feature>
<feature type="domain" description="LysM" evidence="2">
    <location>
        <begin position="329"/>
        <end position="378"/>
    </location>
</feature>
<dbReference type="InterPro" id="IPR036779">
    <property type="entry name" value="LysM_dom_sf"/>
</dbReference>
<organism evidence="3">
    <name type="scientific">Hemiselmis andersenii</name>
    <name type="common">Cryptophyte alga</name>
    <dbReference type="NCBI Taxonomy" id="464988"/>
    <lineage>
        <taxon>Eukaryota</taxon>
        <taxon>Cryptophyceae</taxon>
        <taxon>Cryptomonadales</taxon>
        <taxon>Hemiselmidaceae</taxon>
        <taxon>Hemiselmis</taxon>
    </lineage>
</organism>
<dbReference type="CDD" id="cd00118">
    <property type="entry name" value="LysM"/>
    <property type="match status" value="1"/>
</dbReference>
<dbReference type="AlphaFoldDB" id="A0A6U2FUY5"/>
<dbReference type="SUPFAM" id="SSF54106">
    <property type="entry name" value="LysM domain"/>
    <property type="match status" value="1"/>
</dbReference>
<evidence type="ECO:0000313" key="4">
    <source>
        <dbReference type="EMBL" id="CAD8972934.1"/>
    </source>
</evidence>
<protein>
    <recommendedName>
        <fullName evidence="2">LysM domain-containing protein</fullName>
    </recommendedName>
</protein>
<evidence type="ECO:0000313" key="3">
    <source>
        <dbReference type="EMBL" id="CAD8758036.1"/>
    </source>
</evidence>
<accession>A0A6U2FUY5</accession>
<dbReference type="PROSITE" id="PS51782">
    <property type="entry name" value="LYSM"/>
    <property type="match status" value="1"/>
</dbReference>